<dbReference type="STRING" id="656914.SAMN00017405_0103"/>
<keyword evidence="11 14" id="KW-0255">Endonuclease</keyword>
<keyword evidence="12 14" id="KW-0378">Hydrolase</keyword>
<dbReference type="GO" id="GO:0003723">
    <property type="term" value="F:RNA binding"/>
    <property type="evidence" value="ECO:0007669"/>
    <property type="project" value="UniProtKB-UniRule"/>
</dbReference>
<feature type="binding site" evidence="14 15">
    <location>
        <position position="81"/>
    </location>
    <ligand>
        <name>a divalent metal cation</name>
        <dbReference type="ChEBI" id="CHEBI:60240"/>
    </ligand>
</feature>
<name>A0A1W1VKP7_DESTI</name>
<dbReference type="InterPro" id="IPR001352">
    <property type="entry name" value="RNase_HII/HIII"/>
</dbReference>
<feature type="binding site" evidence="14 15">
    <location>
        <position position="80"/>
    </location>
    <ligand>
        <name>a divalent metal cation</name>
        <dbReference type="ChEBI" id="CHEBI:60240"/>
    </ligand>
</feature>
<dbReference type="SUPFAM" id="SSF53098">
    <property type="entry name" value="Ribonuclease H-like"/>
    <property type="match status" value="1"/>
</dbReference>
<dbReference type="Gene3D" id="3.30.420.10">
    <property type="entry name" value="Ribonuclease H-like superfamily/Ribonuclease H"/>
    <property type="match status" value="1"/>
</dbReference>
<dbReference type="Proteomes" id="UP000192731">
    <property type="component" value="Unassembled WGS sequence"/>
</dbReference>
<feature type="domain" description="RNase H type-2" evidence="17">
    <location>
        <begin position="74"/>
        <end position="259"/>
    </location>
</feature>
<dbReference type="GO" id="GO:0006298">
    <property type="term" value="P:mismatch repair"/>
    <property type="evidence" value="ECO:0007669"/>
    <property type="project" value="TreeGrafter"/>
</dbReference>
<dbReference type="Pfam" id="PF01351">
    <property type="entry name" value="RNase_HII"/>
    <property type="match status" value="1"/>
</dbReference>
<keyword evidence="10 14" id="KW-0479">Metal-binding</keyword>
<dbReference type="CDD" id="cd07182">
    <property type="entry name" value="RNase_HII_bacteria_HII_like"/>
    <property type="match status" value="1"/>
</dbReference>
<gene>
    <name evidence="14" type="primary">rnhB</name>
    <name evidence="18" type="ORF">SAMN00017405_0103</name>
</gene>
<comment type="cofactor">
    <cofactor evidence="2">
        <name>Mg(2+)</name>
        <dbReference type="ChEBI" id="CHEBI:18420"/>
    </cofactor>
</comment>
<dbReference type="InterPro" id="IPR022898">
    <property type="entry name" value="RNase_HII"/>
</dbReference>
<dbReference type="HAMAP" id="MF_00052_B">
    <property type="entry name" value="RNase_HII_B"/>
    <property type="match status" value="1"/>
</dbReference>
<dbReference type="InterPro" id="IPR024567">
    <property type="entry name" value="RNase_HII/HIII_dom"/>
</dbReference>
<evidence type="ECO:0000256" key="5">
    <source>
        <dbReference type="ARBA" id="ARBA00007383"/>
    </source>
</evidence>
<keyword evidence="19" id="KW-1185">Reference proteome</keyword>
<evidence type="ECO:0000256" key="13">
    <source>
        <dbReference type="ARBA" id="ARBA00023211"/>
    </source>
</evidence>
<feature type="binding site" evidence="14 15">
    <location>
        <position position="172"/>
    </location>
    <ligand>
        <name>a divalent metal cation</name>
        <dbReference type="ChEBI" id="CHEBI:60240"/>
    </ligand>
</feature>
<evidence type="ECO:0000256" key="11">
    <source>
        <dbReference type="ARBA" id="ARBA00022759"/>
    </source>
</evidence>
<evidence type="ECO:0000256" key="3">
    <source>
        <dbReference type="ARBA" id="ARBA00004065"/>
    </source>
</evidence>
<dbReference type="GO" id="GO:0043137">
    <property type="term" value="P:DNA replication, removal of RNA primer"/>
    <property type="evidence" value="ECO:0007669"/>
    <property type="project" value="TreeGrafter"/>
</dbReference>
<reference evidence="18 19" key="1">
    <citation type="submission" date="2017-04" db="EMBL/GenBank/DDBJ databases">
        <authorList>
            <person name="Afonso C.L."/>
            <person name="Miller P.J."/>
            <person name="Scott M.A."/>
            <person name="Spackman E."/>
            <person name="Goraichik I."/>
            <person name="Dimitrov K.M."/>
            <person name="Suarez D.L."/>
            <person name="Swayne D.E."/>
        </authorList>
    </citation>
    <scope>NUCLEOTIDE SEQUENCE [LARGE SCALE GENOMIC DNA]</scope>
    <source>
        <strain evidence="18 19">DSM 11270</strain>
    </source>
</reference>
<dbReference type="FunFam" id="3.30.420.10:FF:000006">
    <property type="entry name" value="Ribonuclease HII"/>
    <property type="match status" value="1"/>
</dbReference>
<evidence type="ECO:0000256" key="12">
    <source>
        <dbReference type="ARBA" id="ARBA00022801"/>
    </source>
</evidence>
<evidence type="ECO:0000256" key="4">
    <source>
        <dbReference type="ARBA" id="ARBA00004496"/>
    </source>
</evidence>
<evidence type="ECO:0000256" key="7">
    <source>
        <dbReference type="ARBA" id="ARBA00019179"/>
    </source>
</evidence>
<comment type="similarity">
    <text evidence="5 14 16">Belongs to the RNase HII family.</text>
</comment>
<comment type="function">
    <text evidence="3 14 16">Endonuclease that specifically degrades the RNA of RNA-DNA hybrids.</text>
</comment>
<dbReference type="GO" id="GO:0030145">
    <property type="term" value="F:manganese ion binding"/>
    <property type="evidence" value="ECO:0007669"/>
    <property type="project" value="UniProtKB-UniRule"/>
</dbReference>
<evidence type="ECO:0000313" key="18">
    <source>
        <dbReference type="EMBL" id="SMB93876.1"/>
    </source>
</evidence>
<dbReference type="GO" id="GO:0005737">
    <property type="term" value="C:cytoplasm"/>
    <property type="evidence" value="ECO:0007669"/>
    <property type="project" value="UniProtKB-SubCell"/>
</dbReference>
<dbReference type="GO" id="GO:0032299">
    <property type="term" value="C:ribonuclease H2 complex"/>
    <property type="evidence" value="ECO:0007669"/>
    <property type="project" value="TreeGrafter"/>
</dbReference>
<evidence type="ECO:0000313" key="19">
    <source>
        <dbReference type="Proteomes" id="UP000192731"/>
    </source>
</evidence>
<sequence length="259" mass="28863">MDTDKLTVLEIEKYINSFQGDMESLLKELSQDKRKSVGKLVQKQRKSLEKDLLEKERLKKLWKIEKSIYSGDFKKIVGIDEAGRGPLAGPVVAAAVILPPFFLLEGLDDSKKVSEKKRIMLAEEIKNVAIAWSVALVDEKIIDKLNILEATRHAMKTALDSLKVSPDFVLVDGEANPLITLPQKGIIKGDLNSASIAAASILAKTYRDKLMKNYDKIYPEYGFKVHKGYGTAVHLAALKKYGPCPIHRDSFAPVIKSLK</sequence>
<dbReference type="GO" id="GO:0004523">
    <property type="term" value="F:RNA-DNA hybrid ribonuclease activity"/>
    <property type="evidence" value="ECO:0007669"/>
    <property type="project" value="UniProtKB-UniRule"/>
</dbReference>
<evidence type="ECO:0000259" key="17">
    <source>
        <dbReference type="PROSITE" id="PS51975"/>
    </source>
</evidence>
<dbReference type="AlphaFoldDB" id="A0A1W1VKP7"/>
<dbReference type="InterPro" id="IPR036397">
    <property type="entry name" value="RNaseH_sf"/>
</dbReference>
<evidence type="ECO:0000256" key="1">
    <source>
        <dbReference type="ARBA" id="ARBA00000077"/>
    </source>
</evidence>
<comment type="catalytic activity">
    <reaction evidence="1 14 15 16">
        <text>Endonucleolytic cleavage to 5'-phosphomonoester.</text>
        <dbReference type="EC" id="3.1.26.4"/>
    </reaction>
</comment>
<evidence type="ECO:0000256" key="15">
    <source>
        <dbReference type="PROSITE-ProRule" id="PRU01319"/>
    </source>
</evidence>
<evidence type="ECO:0000256" key="10">
    <source>
        <dbReference type="ARBA" id="ARBA00022723"/>
    </source>
</evidence>
<dbReference type="NCBIfam" id="NF000594">
    <property type="entry name" value="PRK00015.1-1"/>
    <property type="match status" value="1"/>
</dbReference>
<dbReference type="OrthoDB" id="9803420at2"/>
<proteinExistence type="inferred from homology"/>
<evidence type="ECO:0000256" key="2">
    <source>
        <dbReference type="ARBA" id="ARBA00001946"/>
    </source>
</evidence>
<dbReference type="EC" id="3.1.26.4" evidence="6 14"/>
<dbReference type="InterPro" id="IPR012337">
    <property type="entry name" value="RNaseH-like_sf"/>
</dbReference>
<dbReference type="PANTHER" id="PTHR10954:SF18">
    <property type="entry name" value="RIBONUCLEASE HII"/>
    <property type="match status" value="1"/>
</dbReference>
<comment type="cofactor">
    <cofactor evidence="14 15">
        <name>Mn(2+)</name>
        <dbReference type="ChEBI" id="CHEBI:29035"/>
    </cofactor>
    <cofactor evidence="14 15">
        <name>Mg(2+)</name>
        <dbReference type="ChEBI" id="CHEBI:18420"/>
    </cofactor>
    <text evidence="14 15">Manganese or magnesium. Binds 1 divalent metal ion per monomer in the absence of substrate. May bind a second metal ion after substrate binding.</text>
</comment>
<protein>
    <recommendedName>
        <fullName evidence="7 14">Ribonuclease HII</fullName>
        <shortName evidence="14">RNase HII</shortName>
        <ecNumber evidence="6 14">3.1.26.4</ecNumber>
    </recommendedName>
</protein>
<evidence type="ECO:0000256" key="14">
    <source>
        <dbReference type="HAMAP-Rule" id="MF_00052"/>
    </source>
</evidence>
<evidence type="ECO:0000256" key="16">
    <source>
        <dbReference type="RuleBase" id="RU003515"/>
    </source>
</evidence>
<dbReference type="EMBL" id="FWWT01000022">
    <property type="protein sequence ID" value="SMB93876.1"/>
    <property type="molecule type" value="Genomic_DNA"/>
</dbReference>
<keyword evidence="8 14" id="KW-0963">Cytoplasm</keyword>
<dbReference type="PANTHER" id="PTHR10954">
    <property type="entry name" value="RIBONUCLEASE H2 SUBUNIT A"/>
    <property type="match status" value="1"/>
</dbReference>
<organism evidence="18 19">
    <name type="scientific">Desulfonispora thiosulfatigenes DSM 11270</name>
    <dbReference type="NCBI Taxonomy" id="656914"/>
    <lineage>
        <taxon>Bacteria</taxon>
        <taxon>Bacillati</taxon>
        <taxon>Bacillota</taxon>
        <taxon>Clostridia</taxon>
        <taxon>Eubacteriales</taxon>
        <taxon>Peptococcaceae</taxon>
        <taxon>Desulfonispora</taxon>
    </lineage>
</organism>
<evidence type="ECO:0000256" key="8">
    <source>
        <dbReference type="ARBA" id="ARBA00022490"/>
    </source>
</evidence>
<evidence type="ECO:0000256" key="6">
    <source>
        <dbReference type="ARBA" id="ARBA00012180"/>
    </source>
</evidence>
<comment type="subcellular location">
    <subcellularLocation>
        <location evidence="4 14">Cytoplasm</location>
    </subcellularLocation>
</comment>
<keyword evidence="13 14" id="KW-0464">Manganese</keyword>
<dbReference type="PROSITE" id="PS51975">
    <property type="entry name" value="RNASE_H_2"/>
    <property type="match status" value="1"/>
</dbReference>
<accession>A0A1W1VKP7</accession>
<evidence type="ECO:0000256" key="9">
    <source>
        <dbReference type="ARBA" id="ARBA00022722"/>
    </source>
</evidence>
<keyword evidence="9 14" id="KW-0540">Nuclease</keyword>
<dbReference type="RefSeq" id="WP_084053929.1">
    <property type="nucleotide sequence ID" value="NZ_FWWT01000022.1"/>
</dbReference>
<dbReference type="NCBIfam" id="NF000595">
    <property type="entry name" value="PRK00015.1-3"/>
    <property type="match status" value="1"/>
</dbReference>